<name>A0ABS3W3G8_9BACL</name>
<proteinExistence type="predicted"/>
<comment type="caution">
    <text evidence="1">The sequence shown here is derived from an EMBL/GenBank/DDBJ whole genome shotgun (WGS) entry which is preliminary data.</text>
</comment>
<dbReference type="EMBL" id="JAGGDJ010000001">
    <property type="protein sequence ID" value="MBO7742851.1"/>
    <property type="molecule type" value="Genomic_DNA"/>
</dbReference>
<accession>A0ABS3W3G8</accession>
<sequence>MRTGTKAFMESLIDYAGLYPPAALPMEAAMRNYCRYQRDRDGWMLGGFVVPVARLGELLPFKPLFAADRPLRLTVIAARSRSAEDCLPQLRENLARIAVFRRRYAEAAAVAALELPLPPPPFPPGLFRALEETAAGAGLRLFCEPAQPLDACWEAAMLEALDAMAAAGGSARGGPGLGAKLRTGGVTAAAIPSPGQVALVLEACRDRSLPLKCTAGLHHPVRMHREEVNARMHGYLNVFFAGTLAYARRLGRPDIEAILEDEDPASFGFADVGLRWRDRIASASDIRACRGRGLVAFGSCSFDEPVGELRALGLLEQRS</sequence>
<dbReference type="RefSeq" id="WP_208845816.1">
    <property type="nucleotide sequence ID" value="NZ_JAGGDJ010000001.1"/>
</dbReference>
<organism evidence="1 2">
    <name type="scientific">Paenibacillus artemisiicola</name>
    <dbReference type="NCBI Taxonomy" id="1172618"/>
    <lineage>
        <taxon>Bacteria</taxon>
        <taxon>Bacillati</taxon>
        <taxon>Bacillota</taxon>
        <taxon>Bacilli</taxon>
        <taxon>Bacillales</taxon>
        <taxon>Paenibacillaceae</taxon>
        <taxon>Paenibacillus</taxon>
    </lineage>
</organism>
<evidence type="ECO:0000313" key="1">
    <source>
        <dbReference type="EMBL" id="MBO7742851.1"/>
    </source>
</evidence>
<dbReference type="Proteomes" id="UP000670947">
    <property type="component" value="Unassembled WGS sequence"/>
</dbReference>
<protein>
    <submittedName>
        <fullName evidence="1">Uncharacterized protein</fullName>
    </submittedName>
</protein>
<evidence type="ECO:0000313" key="2">
    <source>
        <dbReference type="Proteomes" id="UP000670947"/>
    </source>
</evidence>
<keyword evidence="2" id="KW-1185">Reference proteome</keyword>
<gene>
    <name evidence="1" type="ORF">I8J29_01495</name>
</gene>
<reference evidence="1 2" key="1">
    <citation type="submission" date="2021-03" db="EMBL/GenBank/DDBJ databases">
        <title>Paenibacillus artemisicola MWE-103 whole genome sequence.</title>
        <authorList>
            <person name="Ham Y.J."/>
        </authorList>
    </citation>
    <scope>NUCLEOTIDE SEQUENCE [LARGE SCALE GENOMIC DNA]</scope>
    <source>
        <strain evidence="1 2">MWE-103</strain>
    </source>
</reference>